<name>A0ABV4C598_9MYCO</name>
<keyword evidence="2" id="KW-1185">Reference proteome</keyword>
<accession>A0ABV4C598</accession>
<comment type="caution">
    <text evidence="1">The sequence shown here is derived from an EMBL/GenBank/DDBJ whole genome shotgun (WGS) entry which is preliminary data.</text>
</comment>
<sequence>MRSVMACSTVSAMCSVGSMPSTPSDTNTEAFVQYRWLQAAEVSSTVEESGRARATS</sequence>
<evidence type="ECO:0000313" key="1">
    <source>
        <dbReference type="EMBL" id="MEY8017719.1"/>
    </source>
</evidence>
<dbReference type="EMBL" id="JBGEDP010000001">
    <property type="protein sequence ID" value="MEY8017719.1"/>
    <property type="molecule type" value="Genomic_DNA"/>
</dbReference>
<reference evidence="1 2" key="1">
    <citation type="submission" date="2024-08" db="EMBL/GenBank/DDBJ databases">
        <title>Mycobacterium servetensis sp. nov., a novel rapid-growing mycobacterial species recovered from a human patient in Zaragoza, Spain.</title>
        <authorList>
            <person name="Tristancho-Baro A.I."/>
            <person name="Buenestado-Serrano S."/>
            <person name="Garcia De Viedma D."/>
            <person name="Milagro-Beamonte A."/>
            <person name="Burillo N."/>
            <person name="Sanz S."/>
            <person name="Lopez-Calleja A.I."/>
            <person name="Penas-Utrilla D."/>
            <person name="Guardingo M."/>
            <person name="Garcia M.J."/>
            <person name="Vinuelas-Bayon J."/>
        </authorList>
    </citation>
    <scope>NUCLEOTIDE SEQUENCE [LARGE SCALE GENOMIC DNA]</scope>
    <source>
        <strain evidence="2">HUMS_12744610</strain>
    </source>
</reference>
<evidence type="ECO:0000313" key="2">
    <source>
        <dbReference type="Proteomes" id="UP001564760"/>
    </source>
</evidence>
<proteinExistence type="predicted"/>
<organism evidence="1 2">
    <name type="scientific">Mycobacterium servetii</name>
    <dbReference type="NCBI Taxonomy" id="3237418"/>
    <lineage>
        <taxon>Bacteria</taxon>
        <taxon>Bacillati</taxon>
        <taxon>Actinomycetota</taxon>
        <taxon>Actinomycetes</taxon>
        <taxon>Mycobacteriales</taxon>
        <taxon>Mycobacteriaceae</taxon>
        <taxon>Mycobacterium</taxon>
    </lineage>
</organism>
<dbReference type="Proteomes" id="UP001564760">
    <property type="component" value="Unassembled WGS sequence"/>
</dbReference>
<gene>
    <name evidence="1" type="ORF">AB8998_23460</name>
</gene>
<protein>
    <recommendedName>
        <fullName evidence="3">Secreted protein</fullName>
    </recommendedName>
</protein>
<dbReference type="RefSeq" id="WP_369740028.1">
    <property type="nucleotide sequence ID" value="NZ_JBGEDP010000001.1"/>
</dbReference>
<evidence type="ECO:0008006" key="3">
    <source>
        <dbReference type="Google" id="ProtNLM"/>
    </source>
</evidence>